<protein>
    <recommendedName>
        <fullName evidence="4">Secreted protein</fullName>
    </recommendedName>
</protein>
<keyword evidence="1" id="KW-0732">Signal</keyword>
<evidence type="ECO:0008006" key="4">
    <source>
        <dbReference type="Google" id="ProtNLM"/>
    </source>
</evidence>
<accession>A0AAV5K3L8</accession>
<evidence type="ECO:0000256" key="1">
    <source>
        <dbReference type="SAM" id="SignalP"/>
    </source>
</evidence>
<feature type="signal peptide" evidence="1">
    <location>
        <begin position="1"/>
        <end position="18"/>
    </location>
</feature>
<gene>
    <name evidence="2" type="ORF">SLEP1_g30769</name>
</gene>
<reference evidence="2 3" key="1">
    <citation type="journal article" date="2021" name="Commun. Biol.">
        <title>The genome of Shorea leprosula (Dipterocarpaceae) highlights the ecological relevance of drought in aseasonal tropical rainforests.</title>
        <authorList>
            <person name="Ng K.K.S."/>
            <person name="Kobayashi M.J."/>
            <person name="Fawcett J.A."/>
            <person name="Hatakeyama M."/>
            <person name="Paape T."/>
            <person name="Ng C.H."/>
            <person name="Ang C.C."/>
            <person name="Tnah L.H."/>
            <person name="Lee C.T."/>
            <person name="Nishiyama T."/>
            <person name="Sese J."/>
            <person name="O'Brien M.J."/>
            <person name="Copetti D."/>
            <person name="Mohd Noor M.I."/>
            <person name="Ong R.C."/>
            <person name="Putra M."/>
            <person name="Sireger I.Z."/>
            <person name="Indrioko S."/>
            <person name="Kosugi Y."/>
            <person name="Izuno A."/>
            <person name="Isagi Y."/>
            <person name="Lee S.L."/>
            <person name="Shimizu K.K."/>
        </authorList>
    </citation>
    <scope>NUCLEOTIDE SEQUENCE [LARGE SCALE GENOMIC DNA]</scope>
    <source>
        <strain evidence="2">214</strain>
    </source>
</reference>
<keyword evidence="3" id="KW-1185">Reference proteome</keyword>
<evidence type="ECO:0000313" key="3">
    <source>
        <dbReference type="Proteomes" id="UP001054252"/>
    </source>
</evidence>
<name>A0AAV5K3L8_9ROSI</name>
<dbReference type="Proteomes" id="UP001054252">
    <property type="component" value="Unassembled WGS sequence"/>
</dbReference>
<organism evidence="2 3">
    <name type="scientific">Rubroshorea leprosula</name>
    <dbReference type="NCBI Taxonomy" id="152421"/>
    <lineage>
        <taxon>Eukaryota</taxon>
        <taxon>Viridiplantae</taxon>
        <taxon>Streptophyta</taxon>
        <taxon>Embryophyta</taxon>
        <taxon>Tracheophyta</taxon>
        <taxon>Spermatophyta</taxon>
        <taxon>Magnoliopsida</taxon>
        <taxon>eudicotyledons</taxon>
        <taxon>Gunneridae</taxon>
        <taxon>Pentapetalae</taxon>
        <taxon>rosids</taxon>
        <taxon>malvids</taxon>
        <taxon>Malvales</taxon>
        <taxon>Dipterocarpaceae</taxon>
        <taxon>Rubroshorea</taxon>
    </lineage>
</organism>
<sequence>MLTLFCLFKRMCGICCSAVQVGVVVTLQNPNPRRDRCRAFVRRVPQMHKTRNLLNKISFDTIKFPIKI</sequence>
<dbReference type="EMBL" id="BPVZ01000055">
    <property type="protein sequence ID" value="GKV20682.1"/>
    <property type="molecule type" value="Genomic_DNA"/>
</dbReference>
<dbReference type="AlphaFoldDB" id="A0AAV5K3L8"/>
<proteinExistence type="predicted"/>
<comment type="caution">
    <text evidence="2">The sequence shown here is derived from an EMBL/GenBank/DDBJ whole genome shotgun (WGS) entry which is preliminary data.</text>
</comment>
<feature type="chain" id="PRO_5043495645" description="Secreted protein" evidence="1">
    <location>
        <begin position="19"/>
        <end position="68"/>
    </location>
</feature>
<evidence type="ECO:0000313" key="2">
    <source>
        <dbReference type="EMBL" id="GKV20682.1"/>
    </source>
</evidence>